<dbReference type="AlphaFoldDB" id="A0A937R9I0"/>
<dbReference type="GO" id="GO:0003700">
    <property type="term" value="F:DNA-binding transcription factor activity"/>
    <property type="evidence" value="ECO:0007669"/>
    <property type="project" value="InterPro"/>
</dbReference>
<gene>
    <name evidence="3" type="ORF">I7412_04050</name>
</gene>
<dbReference type="InterPro" id="IPR039422">
    <property type="entry name" value="MarR/SlyA-like"/>
</dbReference>
<dbReference type="SMART" id="SM00347">
    <property type="entry name" value="HTH_MARR"/>
    <property type="match status" value="1"/>
</dbReference>
<dbReference type="SUPFAM" id="SSF46785">
    <property type="entry name" value="Winged helix' DNA-binding domain"/>
    <property type="match status" value="1"/>
</dbReference>
<dbReference type="Gene3D" id="1.10.10.10">
    <property type="entry name" value="Winged helix-like DNA-binding domain superfamily/Winged helix DNA-binding domain"/>
    <property type="match status" value="1"/>
</dbReference>
<protein>
    <submittedName>
        <fullName evidence="3">MarR family transcriptional regulator</fullName>
    </submittedName>
</protein>
<dbReference type="Pfam" id="PF12802">
    <property type="entry name" value="MarR_2"/>
    <property type="match status" value="1"/>
</dbReference>
<evidence type="ECO:0000313" key="4">
    <source>
        <dbReference type="Proteomes" id="UP000604475"/>
    </source>
</evidence>
<evidence type="ECO:0000259" key="2">
    <source>
        <dbReference type="PROSITE" id="PS50995"/>
    </source>
</evidence>
<dbReference type="EMBL" id="JAEACQ010000129">
    <property type="protein sequence ID" value="MBL7626360.1"/>
    <property type="molecule type" value="Genomic_DNA"/>
</dbReference>
<comment type="caution">
    <text evidence="3">The sequence shown here is derived from an EMBL/GenBank/DDBJ whole genome shotgun (WGS) entry which is preliminary data.</text>
</comment>
<dbReference type="Proteomes" id="UP000604475">
    <property type="component" value="Unassembled WGS sequence"/>
</dbReference>
<dbReference type="GO" id="GO:0006950">
    <property type="term" value="P:response to stress"/>
    <property type="evidence" value="ECO:0007669"/>
    <property type="project" value="TreeGrafter"/>
</dbReference>
<dbReference type="InterPro" id="IPR000835">
    <property type="entry name" value="HTH_MarR-typ"/>
</dbReference>
<proteinExistence type="predicted"/>
<dbReference type="PRINTS" id="PR00598">
    <property type="entry name" value="HTHMARR"/>
</dbReference>
<organism evidence="3 4">
    <name type="scientific">Frankia nepalensis</name>
    <dbReference type="NCBI Taxonomy" id="1836974"/>
    <lineage>
        <taxon>Bacteria</taxon>
        <taxon>Bacillati</taxon>
        <taxon>Actinomycetota</taxon>
        <taxon>Actinomycetes</taxon>
        <taxon>Frankiales</taxon>
        <taxon>Frankiaceae</taxon>
        <taxon>Frankia</taxon>
    </lineage>
</organism>
<feature type="region of interest" description="Disordered" evidence="1">
    <location>
        <begin position="161"/>
        <end position="181"/>
    </location>
</feature>
<dbReference type="InterPro" id="IPR036388">
    <property type="entry name" value="WH-like_DNA-bd_sf"/>
</dbReference>
<dbReference type="InterPro" id="IPR036390">
    <property type="entry name" value="WH_DNA-bd_sf"/>
</dbReference>
<dbReference type="PANTHER" id="PTHR33164:SF43">
    <property type="entry name" value="HTH-TYPE TRANSCRIPTIONAL REPRESSOR YETL"/>
    <property type="match status" value="1"/>
</dbReference>
<accession>A0A937R9I0</accession>
<dbReference type="RefSeq" id="WP_203005555.1">
    <property type="nucleotide sequence ID" value="NZ_JADWYU010000238.1"/>
</dbReference>
<keyword evidence="4" id="KW-1185">Reference proteome</keyword>
<sequence>MIEAAPDTPRAAGAREAVAGEVWRAMLALTLGGEAHSRMHDVCQAVDLTPAALKILMVLSGGPRPMRELVEAFRHDPSYLTSVVDLLERRGVARREPHPTDRRAKTVVMTEEGQYVLARARELLAVPPASLRALAPREQEQLLGLLMRVVEAEPNIPPAMRPHPPAALFPTEPSAGPASSG</sequence>
<reference evidence="3" key="1">
    <citation type="submission" date="2020-12" db="EMBL/GenBank/DDBJ databases">
        <title>Genomic characterization of non-nitrogen-fixing Frankia strains.</title>
        <authorList>
            <person name="Carlos-Shanley C."/>
            <person name="Guerra T."/>
            <person name="Hahn D."/>
        </authorList>
    </citation>
    <scope>NUCLEOTIDE SEQUENCE</scope>
    <source>
        <strain evidence="3">CN6</strain>
    </source>
</reference>
<name>A0A937R9I0_9ACTN</name>
<feature type="domain" description="HTH marR-type" evidence="2">
    <location>
        <begin position="15"/>
        <end position="151"/>
    </location>
</feature>
<dbReference type="PROSITE" id="PS50995">
    <property type="entry name" value="HTH_MARR_2"/>
    <property type="match status" value="1"/>
</dbReference>
<evidence type="ECO:0000256" key="1">
    <source>
        <dbReference type="SAM" id="MobiDB-lite"/>
    </source>
</evidence>
<evidence type="ECO:0000313" key="3">
    <source>
        <dbReference type="EMBL" id="MBL7626360.1"/>
    </source>
</evidence>
<dbReference type="PANTHER" id="PTHR33164">
    <property type="entry name" value="TRANSCRIPTIONAL REGULATOR, MARR FAMILY"/>
    <property type="match status" value="1"/>
</dbReference>